<dbReference type="OrthoDB" id="10260668at2759"/>
<dbReference type="InterPro" id="IPR049874">
    <property type="entry name" value="ROK_cs"/>
</dbReference>
<comment type="caution">
    <text evidence="7">The sequence shown here is derived from an EMBL/GenBank/DDBJ whole genome shotgun (WGS) entry which is preliminary data.</text>
</comment>
<name>A0A8J8P1I6_HALGN</name>
<dbReference type="PANTHER" id="PTHR42742:SF3">
    <property type="entry name" value="FRUCTOKINASE"/>
    <property type="match status" value="1"/>
</dbReference>
<dbReference type="EMBL" id="RRYP01001583">
    <property type="protein sequence ID" value="TNV85741.1"/>
    <property type="molecule type" value="Genomic_DNA"/>
</dbReference>
<dbReference type="Proteomes" id="UP000785679">
    <property type="component" value="Unassembled WGS sequence"/>
</dbReference>
<evidence type="ECO:0000256" key="3">
    <source>
        <dbReference type="ARBA" id="ARBA00022833"/>
    </source>
</evidence>
<protein>
    <recommendedName>
        <fullName evidence="5">fructokinase</fullName>
        <ecNumber evidence="5">2.7.1.4</ecNumber>
    </recommendedName>
</protein>
<evidence type="ECO:0000256" key="2">
    <source>
        <dbReference type="ARBA" id="ARBA00022723"/>
    </source>
</evidence>
<dbReference type="GO" id="GO:0008865">
    <property type="term" value="F:fructokinase activity"/>
    <property type="evidence" value="ECO:0007669"/>
    <property type="project" value="UniProtKB-EC"/>
</dbReference>
<dbReference type="InterPro" id="IPR000600">
    <property type="entry name" value="ROK"/>
</dbReference>
<dbReference type="AlphaFoldDB" id="A0A8J8P1I6"/>
<dbReference type="GO" id="GO:0046872">
    <property type="term" value="F:metal ion binding"/>
    <property type="evidence" value="ECO:0007669"/>
    <property type="project" value="UniProtKB-KW"/>
</dbReference>
<evidence type="ECO:0000256" key="1">
    <source>
        <dbReference type="ARBA" id="ARBA00001946"/>
    </source>
</evidence>
<dbReference type="SUPFAM" id="SSF53067">
    <property type="entry name" value="Actin-like ATPase domain"/>
    <property type="match status" value="2"/>
</dbReference>
<keyword evidence="2" id="KW-0479">Metal-binding</keyword>
<proteinExistence type="predicted"/>
<reference evidence="7" key="1">
    <citation type="submission" date="2019-06" db="EMBL/GenBank/DDBJ databases">
        <authorList>
            <person name="Zheng W."/>
        </authorList>
    </citation>
    <scope>NUCLEOTIDE SEQUENCE</scope>
    <source>
        <strain evidence="7">QDHG01</strain>
    </source>
</reference>
<dbReference type="PANTHER" id="PTHR42742">
    <property type="entry name" value="TRANSCRIPTIONAL REPRESSOR MPRA"/>
    <property type="match status" value="1"/>
</dbReference>
<accession>A0A8J8P1I6</accession>
<comment type="cofactor">
    <cofactor evidence="1">
        <name>Mg(2+)</name>
        <dbReference type="ChEBI" id="CHEBI:18420"/>
    </cofactor>
</comment>
<keyword evidence="3" id="KW-0862">Zinc</keyword>
<evidence type="ECO:0000256" key="6">
    <source>
        <dbReference type="ARBA" id="ARBA00048451"/>
    </source>
</evidence>
<dbReference type="CDD" id="cd24067">
    <property type="entry name" value="ASKHA_NBD_ROK_BsFRK-like"/>
    <property type="match status" value="1"/>
</dbReference>
<evidence type="ECO:0000313" key="7">
    <source>
        <dbReference type="EMBL" id="TNV85741.1"/>
    </source>
</evidence>
<dbReference type="Gene3D" id="3.30.420.40">
    <property type="match status" value="2"/>
</dbReference>
<evidence type="ECO:0000256" key="5">
    <source>
        <dbReference type="ARBA" id="ARBA00038887"/>
    </source>
</evidence>
<organism evidence="7 8">
    <name type="scientific">Halteria grandinella</name>
    <dbReference type="NCBI Taxonomy" id="5974"/>
    <lineage>
        <taxon>Eukaryota</taxon>
        <taxon>Sar</taxon>
        <taxon>Alveolata</taxon>
        <taxon>Ciliophora</taxon>
        <taxon>Intramacronucleata</taxon>
        <taxon>Spirotrichea</taxon>
        <taxon>Stichotrichia</taxon>
        <taxon>Sporadotrichida</taxon>
        <taxon>Halteriidae</taxon>
        <taxon>Halteria</taxon>
    </lineage>
</organism>
<keyword evidence="8" id="KW-1185">Reference proteome</keyword>
<comment type="catalytic activity">
    <reaction evidence="6">
        <text>D-fructose + ATP = D-fructose 6-phosphate + ADP + H(+)</text>
        <dbReference type="Rhea" id="RHEA:16125"/>
        <dbReference type="ChEBI" id="CHEBI:15378"/>
        <dbReference type="ChEBI" id="CHEBI:30616"/>
        <dbReference type="ChEBI" id="CHEBI:37721"/>
        <dbReference type="ChEBI" id="CHEBI:61527"/>
        <dbReference type="ChEBI" id="CHEBI:456216"/>
        <dbReference type="EC" id="2.7.1.4"/>
    </reaction>
</comment>
<dbReference type="InterPro" id="IPR043129">
    <property type="entry name" value="ATPase_NBD"/>
</dbReference>
<dbReference type="Pfam" id="PF00480">
    <property type="entry name" value="ROK"/>
    <property type="match status" value="1"/>
</dbReference>
<dbReference type="EC" id="2.7.1.4" evidence="5"/>
<gene>
    <name evidence="7" type="ORF">FGO68_gene1973</name>
</gene>
<dbReference type="InterPro" id="IPR051804">
    <property type="entry name" value="Carb_Metab_Reg_Kinase/Isom"/>
</dbReference>
<evidence type="ECO:0000256" key="4">
    <source>
        <dbReference type="ARBA" id="ARBA00022842"/>
    </source>
</evidence>
<sequence>MESQVTYHIGIETGGTTCKVGIFQSPISAHHILASETIPTRHPDETVADICAFFNKHEQYTYSSMGVAAFGPICLDKKDSLYGYVTTTPKEHWGNYPLLPNLLAGIKNKSPSMKIAFDTDVNMVALFENIRTGGGKSQNIAYITVGTGIGVGIVVNGQMVHGLIHPEGGHIRVPILNEDQGFEGVCKYHGKCLEGLCTNVAIAKRFGHHVDENATKIKDDDQVWDRVGFYLGQCCANLILFLSLEKIIIGGGVMNREILYPLIQKHCKEALNGYISHPNLTSVEGLAKVIVKPEIEKDLGIIAAAVVGEGSEDTI</sequence>
<evidence type="ECO:0000313" key="8">
    <source>
        <dbReference type="Proteomes" id="UP000785679"/>
    </source>
</evidence>
<dbReference type="PROSITE" id="PS01125">
    <property type="entry name" value="ROK"/>
    <property type="match status" value="1"/>
</dbReference>
<keyword evidence="4" id="KW-0460">Magnesium</keyword>